<organism evidence="2 3">
    <name type="scientific">Vagococcus proximus</name>
    <dbReference type="NCBI Taxonomy" id="2991417"/>
    <lineage>
        <taxon>Bacteria</taxon>
        <taxon>Bacillati</taxon>
        <taxon>Bacillota</taxon>
        <taxon>Bacilli</taxon>
        <taxon>Lactobacillales</taxon>
        <taxon>Enterococcaceae</taxon>
        <taxon>Vagococcus</taxon>
    </lineage>
</organism>
<comment type="caution">
    <text evidence="2">The sequence shown here is derived from an EMBL/GenBank/DDBJ whole genome shotgun (WGS) entry which is preliminary data.</text>
</comment>
<evidence type="ECO:0000313" key="3">
    <source>
        <dbReference type="Proteomes" id="UP001147148"/>
    </source>
</evidence>
<protein>
    <submittedName>
        <fullName evidence="2">DUF1189 domain-containing protein</fullName>
    </submittedName>
</protein>
<keyword evidence="3" id="KW-1185">Reference proteome</keyword>
<evidence type="ECO:0000256" key="1">
    <source>
        <dbReference type="SAM" id="Phobius"/>
    </source>
</evidence>
<name>A0ABT5WY26_9ENTE</name>
<dbReference type="RefSeq" id="WP_275470342.1">
    <property type="nucleotide sequence ID" value="NZ_JAPDSH010000001.1"/>
</dbReference>
<feature type="transmembrane region" description="Helical" evidence="1">
    <location>
        <begin position="171"/>
        <end position="204"/>
    </location>
</feature>
<feature type="transmembrane region" description="Helical" evidence="1">
    <location>
        <begin position="240"/>
        <end position="259"/>
    </location>
</feature>
<dbReference type="EMBL" id="JAPDSH010000001">
    <property type="protein sequence ID" value="MDF0478663.1"/>
    <property type="molecule type" value="Genomic_DNA"/>
</dbReference>
<dbReference type="Proteomes" id="UP001147148">
    <property type="component" value="Unassembled WGS sequence"/>
</dbReference>
<dbReference type="Pfam" id="PF06691">
    <property type="entry name" value="DUF1189"/>
    <property type="match status" value="1"/>
</dbReference>
<proteinExistence type="predicted"/>
<sequence>MSLFQLFKTAFTNPQRLLFGLGKSFPKVFLYILFLGTLLAIPIGVQVTKLVTQSQEDLQHIVEKMPAFKIESDKLKPEKTDSGFIYQTDRFMFSFDPDSKLSDKEIQSDLIGNVLGFGMLDDHLLMTVNDESMISSFMPSNLISVPYSSFDASFLNKEWIEKQAQPSKKTILFIVLAWVVAIVPVTIDLLFMLFTLSLLANIWVKLSKSPLRLSESFKLMTFSATLPVVIASLFSLFSQAINPMVFVMVLTYFIFLRVIRPTLGQK</sequence>
<dbReference type="InterPro" id="IPR009574">
    <property type="entry name" value="DUF1189"/>
</dbReference>
<gene>
    <name evidence="2" type="ORF">OL233_00050</name>
</gene>
<keyword evidence="1" id="KW-0812">Transmembrane</keyword>
<evidence type="ECO:0000313" key="2">
    <source>
        <dbReference type="EMBL" id="MDF0478663.1"/>
    </source>
</evidence>
<keyword evidence="1" id="KW-0472">Membrane</keyword>
<accession>A0ABT5WY26</accession>
<keyword evidence="1" id="KW-1133">Transmembrane helix</keyword>
<reference evidence="2" key="1">
    <citation type="submission" date="2022-10" db="EMBL/GenBank/DDBJ databases">
        <title>Vagococcus sp. isolated from poultry meat.</title>
        <authorList>
            <person name="Johansson P."/>
            <person name="Bjorkroth J."/>
        </authorList>
    </citation>
    <scope>NUCLEOTIDE SEQUENCE</scope>
    <source>
        <strain evidence="2">PNs007</strain>
    </source>
</reference>
<feature type="transmembrane region" description="Helical" evidence="1">
    <location>
        <begin position="28"/>
        <end position="45"/>
    </location>
</feature>